<dbReference type="EMBL" id="FWYE01000001">
    <property type="protein sequence ID" value="SMD30319.1"/>
    <property type="molecule type" value="Genomic_DNA"/>
</dbReference>
<reference evidence="1" key="2">
    <citation type="submission" date="2004-02" db="EMBL/GenBank/DDBJ databases">
        <authorList>
            <person name="Fuetterer O."/>
            <person name="Angelov A."/>
            <person name="Liesegang H."/>
            <person name="Gottschalk G."/>
            <person name="Schleper C."/>
            <person name="Schepers B."/>
            <person name="Dock C."/>
            <person name="Antranikian G."/>
            <person name="Liebl W."/>
        </authorList>
    </citation>
    <scope>NUCLEOTIDE SEQUENCE</scope>
    <source>
        <strain evidence="1">DSM 9790</strain>
    </source>
</reference>
<accession>A0A8G2FVQ1</accession>
<organism evidence="1 3">
    <name type="scientific">Picrophilus torridus (strain ATCC 700027 / DSM 9790 / JCM 10055 / NBRC 100828 / KAW 2/3)</name>
    <dbReference type="NCBI Taxonomy" id="1122961"/>
    <lineage>
        <taxon>Archaea</taxon>
        <taxon>Methanobacteriati</taxon>
        <taxon>Thermoplasmatota</taxon>
        <taxon>Thermoplasmata</taxon>
        <taxon>Thermoplasmatales</taxon>
        <taxon>Picrophilaceae</taxon>
        <taxon>Picrophilus</taxon>
    </lineage>
</organism>
<dbReference type="PATRIC" id="fig|263820.9.peg.823"/>
<dbReference type="AlphaFoldDB" id="Q6L0X9"/>
<evidence type="ECO:0000313" key="4">
    <source>
        <dbReference type="Proteomes" id="UP000192315"/>
    </source>
</evidence>
<reference evidence="1 3" key="1">
    <citation type="journal article" date="2004" name="Proc. Natl. Acad. Sci. U.S.A.">
        <title>Genome sequence of Picrophilus torridus and its implications for life around pH 0.</title>
        <authorList>
            <person name="Futterer O."/>
            <person name="Angelov A."/>
            <person name="Liesegang H."/>
            <person name="Gottschalk G."/>
            <person name="Schleper C."/>
            <person name="Schepers B."/>
            <person name="Dock C."/>
            <person name="Antranikian G."/>
            <person name="Liebl W."/>
        </authorList>
    </citation>
    <scope>NUCLEOTIDE SEQUENCE [LARGE SCALE GENOMIC DNA]</scope>
    <source>
        <strain evidence="3">ATCC 700027 / DSM 9790 / JCM 10055 / NBRC 100828</strain>
        <strain evidence="1">DSM 9790</strain>
    </source>
</reference>
<dbReference type="GeneID" id="2844516"/>
<reference evidence="2 4" key="3">
    <citation type="submission" date="2017-04" db="EMBL/GenBank/DDBJ databases">
        <authorList>
            <person name="Varghese N."/>
            <person name="Submissions S."/>
        </authorList>
    </citation>
    <scope>NUCLEOTIDE SEQUENCE [LARGE SCALE GENOMIC DNA]</scope>
    <source>
        <strain evidence="2 4">DSM 9789</strain>
    </source>
</reference>
<dbReference type="InParanoid" id="Q6L0X9"/>
<evidence type="ECO:0000313" key="2">
    <source>
        <dbReference type="EMBL" id="SMD30319.1"/>
    </source>
</evidence>
<dbReference type="STRING" id="263820.PTO0788"/>
<dbReference type="Proteomes" id="UP000000438">
    <property type="component" value="Chromosome"/>
</dbReference>
<dbReference type="HOGENOM" id="CLU_1292065_0_0_2"/>
<dbReference type="OrthoDB" id="17710at2157"/>
<dbReference type="Proteomes" id="UP000192315">
    <property type="component" value="Unassembled WGS sequence"/>
</dbReference>
<protein>
    <submittedName>
        <fullName evidence="1">Uncharacterized protein</fullName>
    </submittedName>
</protein>
<dbReference type="RefSeq" id="WP_011177589.1">
    <property type="nucleotide sequence ID" value="NC_005877.1"/>
</dbReference>
<sequence>MVRIGVYTTDFKFYHDVVKDLKRWRLPFVSLASLNVPDDVTVVLSSRKDDFDIPRQIKAENSMQAIRMSLSYLVAGERFYRVIIGIDPGPRPGIAVMADNILMEAFECPSIDKIRDLLSDIINGYIYENILIKIGNGDKPNRELIIKEIKGIAPIIIVNEKNTSTPHKIHDNALSAARISLIEDHYDCTRVPEKFSRKNVYEKEFITLKSVIK</sequence>
<dbReference type="EMBL" id="AE017261">
    <property type="protein sequence ID" value="AAT43373.1"/>
    <property type="molecule type" value="Genomic_DNA"/>
</dbReference>
<evidence type="ECO:0000313" key="1">
    <source>
        <dbReference type="EMBL" id="AAT43373.1"/>
    </source>
</evidence>
<dbReference type="PaxDb" id="263820-PTO0788"/>
<evidence type="ECO:0000313" key="3">
    <source>
        <dbReference type="Proteomes" id="UP000000438"/>
    </source>
</evidence>
<name>Q6L0X9_PICTO</name>
<keyword evidence="4" id="KW-1185">Reference proteome</keyword>
<gene>
    <name evidence="1" type="ordered locus">PTO0788</name>
    <name evidence="2" type="ORF">SAMN02745355_0194</name>
</gene>
<proteinExistence type="predicted"/>
<accession>Q6L0X9</accession>
<dbReference type="eggNOG" id="arCOG03142">
    <property type="taxonomic scope" value="Archaea"/>
</dbReference>
<dbReference type="KEGG" id="pto:PTO0788"/>